<accession>A0ABW8NLH9</accession>
<dbReference type="EMBL" id="JBBKTX010000020">
    <property type="protein sequence ID" value="MFK4753818.1"/>
    <property type="molecule type" value="Genomic_DNA"/>
</dbReference>
<evidence type="ECO:0000256" key="2">
    <source>
        <dbReference type="SAM" id="SignalP"/>
    </source>
</evidence>
<evidence type="ECO:0000256" key="1">
    <source>
        <dbReference type="ARBA" id="ARBA00023136"/>
    </source>
</evidence>
<dbReference type="InterPro" id="IPR028082">
    <property type="entry name" value="Peripla_BP_I"/>
</dbReference>
<name>A0ABW8NLH9_9GAMM</name>
<reference evidence="3 4" key="1">
    <citation type="submission" date="2024-03" db="EMBL/GenBank/DDBJ databases">
        <title>High-quality draft genome sequence of Oceanobacter sp. wDCs-4.</title>
        <authorList>
            <person name="Dong C."/>
        </authorList>
    </citation>
    <scope>NUCLEOTIDE SEQUENCE [LARGE SCALE GENOMIC DNA]</scope>
    <source>
        <strain evidence="4">wDCs-4</strain>
    </source>
</reference>
<evidence type="ECO:0000313" key="4">
    <source>
        <dbReference type="Proteomes" id="UP001620597"/>
    </source>
</evidence>
<dbReference type="Gene3D" id="1.25.40.650">
    <property type="match status" value="1"/>
</dbReference>
<comment type="caution">
    <text evidence="3">The sequence shown here is derived from an EMBL/GenBank/DDBJ whole genome shotgun (WGS) entry which is preliminary data.</text>
</comment>
<feature type="signal peptide" evidence="2">
    <location>
        <begin position="1"/>
        <end position="29"/>
    </location>
</feature>
<dbReference type="Pfam" id="PF04348">
    <property type="entry name" value="LppC"/>
    <property type="match status" value="1"/>
</dbReference>
<dbReference type="PROSITE" id="PS51257">
    <property type="entry name" value="PROKAR_LIPOPROTEIN"/>
    <property type="match status" value="1"/>
</dbReference>
<keyword evidence="1" id="KW-0472">Membrane</keyword>
<proteinExistence type="predicted"/>
<dbReference type="Proteomes" id="UP001620597">
    <property type="component" value="Unassembled WGS sequence"/>
</dbReference>
<evidence type="ECO:0000313" key="3">
    <source>
        <dbReference type="EMBL" id="MFK4753818.1"/>
    </source>
</evidence>
<keyword evidence="4" id="KW-1185">Reference proteome</keyword>
<gene>
    <name evidence="3" type="ORF">WG929_15485</name>
</gene>
<dbReference type="PANTHER" id="PTHR38038:SF1">
    <property type="entry name" value="PENICILLIN-BINDING PROTEIN ACTIVATOR LPOA"/>
    <property type="match status" value="1"/>
</dbReference>
<protein>
    <submittedName>
        <fullName evidence="3">Penicillin-binding protein activator</fullName>
    </submittedName>
</protein>
<keyword evidence="2" id="KW-0732">Signal</keyword>
<dbReference type="InterPro" id="IPR007443">
    <property type="entry name" value="LpoA"/>
</dbReference>
<dbReference type="RefSeq" id="WP_416206810.1">
    <property type="nucleotide sequence ID" value="NZ_JBBKTX010000020.1"/>
</dbReference>
<dbReference type="SUPFAM" id="SSF53822">
    <property type="entry name" value="Periplasmic binding protein-like I"/>
    <property type="match status" value="1"/>
</dbReference>
<dbReference type="PANTHER" id="PTHR38038">
    <property type="entry name" value="PENICILLIN-BINDING PROTEIN ACTIVATOR LPOA"/>
    <property type="match status" value="1"/>
</dbReference>
<feature type="chain" id="PRO_5046560084" evidence="2">
    <location>
        <begin position="30"/>
        <end position="598"/>
    </location>
</feature>
<dbReference type="Gene3D" id="3.40.50.2300">
    <property type="match status" value="2"/>
</dbReference>
<organism evidence="3 4">
    <name type="scientific">Oceanobacter antarcticus</name>
    <dbReference type="NCBI Taxonomy" id="3133425"/>
    <lineage>
        <taxon>Bacteria</taxon>
        <taxon>Pseudomonadati</taxon>
        <taxon>Pseudomonadota</taxon>
        <taxon>Gammaproteobacteria</taxon>
        <taxon>Oceanospirillales</taxon>
        <taxon>Oceanospirillaceae</taxon>
        <taxon>Oceanobacter</taxon>
    </lineage>
</organism>
<dbReference type="CDD" id="cd06339">
    <property type="entry name" value="PBP1_YraM_LppC_lipoprotein-like"/>
    <property type="match status" value="1"/>
</dbReference>
<sequence length="598" mass="66153">MRGNTPGVWKFLATATAVMLLGLAGCATAPPHTSEKAVQPVQVSNAELLQRAGSAIERGEFGNASQYLQQLEQRQLSNSERIDQLLVATVLALKSEQPDSAEYSLERLQSLRDQATSSQDARISLLRATWYGQRGEHYAAVRERVFIAPVLQGTLANSNHEGIWNQLMAMSEEELKDKGAQNAGTELGQWLELAILTRHSGLSLDDQIAALEQWRSRNPLHPAARQLPGSLAYLSTLAAQRPERVALMLPLSGPLAASGQAIRDGFLAAYYQALEKGQATPELTMLDSQGAESVDQGYAEALMTGAQWIVGPVSKQEVVTLAQRPELAIPTLALNYGDPSPNNEASTPANLYQFGLAPEDEAIQVAEQAWADGHRRALVMIPEGPWGERIFTAFRDHWLALGGELGETRFYTSQSDYNPDIKALLNVDDSASRNRLMRQLLRQSTEFEPRRRQDVDWVFLVAQPQQARQIKPTLAFNFAGDLPVYATSHVYSGQPDPNHDRDLNGIRFCDLPWVLEGGQLYNQVEKNSDSGQGPYLRLYALGVDAYRLLPRLPQLQAFPDNRLDGETGSIQLDAQRRIHRQSECAIFRSGRPALLSQQ</sequence>